<evidence type="ECO:0000313" key="3">
    <source>
        <dbReference type="EMBL" id="SDM68147.1"/>
    </source>
</evidence>
<dbReference type="SUPFAM" id="SSF52025">
    <property type="entry name" value="PA domain"/>
    <property type="match status" value="1"/>
</dbReference>
<reference evidence="3 4" key="1">
    <citation type="submission" date="2016-10" db="EMBL/GenBank/DDBJ databases">
        <authorList>
            <person name="de Groot N.N."/>
        </authorList>
    </citation>
    <scope>NUCLEOTIDE SEQUENCE [LARGE SCALE GENOMIC DNA]</scope>
    <source>
        <strain evidence="3 4">DSM 21668</strain>
    </source>
</reference>
<dbReference type="Pfam" id="PF04389">
    <property type="entry name" value="Peptidase_M28"/>
    <property type="match status" value="1"/>
</dbReference>
<dbReference type="GO" id="GO:0008235">
    <property type="term" value="F:metalloexopeptidase activity"/>
    <property type="evidence" value="ECO:0007669"/>
    <property type="project" value="InterPro"/>
</dbReference>
<keyword evidence="4" id="KW-1185">Reference proteome</keyword>
<dbReference type="InterPro" id="IPR007484">
    <property type="entry name" value="Peptidase_M28"/>
</dbReference>
<organism evidence="3 4">
    <name type="scientific">Siphonobacter aquaeclarae</name>
    <dbReference type="NCBI Taxonomy" id="563176"/>
    <lineage>
        <taxon>Bacteria</taxon>
        <taxon>Pseudomonadati</taxon>
        <taxon>Bacteroidota</taxon>
        <taxon>Cytophagia</taxon>
        <taxon>Cytophagales</taxon>
        <taxon>Cytophagaceae</taxon>
        <taxon>Siphonobacter</taxon>
    </lineage>
</organism>
<dbReference type="Proteomes" id="UP000198901">
    <property type="component" value="Unassembled WGS sequence"/>
</dbReference>
<protein>
    <submittedName>
        <fullName evidence="3">PA domain-containing protein</fullName>
    </submittedName>
</protein>
<dbReference type="SUPFAM" id="SSF53187">
    <property type="entry name" value="Zn-dependent exopeptidases"/>
    <property type="match status" value="1"/>
</dbReference>
<dbReference type="PANTHER" id="PTHR12147">
    <property type="entry name" value="METALLOPEPTIDASE M28 FAMILY MEMBER"/>
    <property type="match status" value="1"/>
</dbReference>
<dbReference type="EMBL" id="FNGS01000008">
    <property type="protein sequence ID" value="SDM68147.1"/>
    <property type="molecule type" value="Genomic_DNA"/>
</dbReference>
<dbReference type="RefSeq" id="WP_093207154.1">
    <property type="nucleotide sequence ID" value="NZ_FNGS01000008.1"/>
</dbReference>
<evidence type="ECO:0000313" key="4">
    <source>
        <dbReference type="Proteomes" id="UP000198901"/>
    </source>
</evidence>
<dbReference type="InterPro" id="IPR046450">
    <property type="entry name" value="PA_dom_sf"/>
</dbReference>
<feature type="chain" id="PRO_5011632744" evidence="1">
    <location>
        <begin position="23"/>
        <end position="503"/>
    </location>
</feature>
<evidence type="ECO:0000256" key="1">
    <source>
        <dbReference type="SAM" id="SignalP"/>
    </source>
</evidence>
<accession>A0A1G9V7V5</accession>
<name>A0A1G9V7V5_9BACT</name>
<sequence>MRSFINAAVLTGCVLTSSLAIAQKPKKATPKTPALPEFQLKTEDPGVHVRFLAADEMLGRRTGEITNNVAARYIAEQYRRLGLKPAGTQADYLQAVALERVASDNKGLLVYGSDSLKVKQHFILLSGEKTTFAHTPVVFAAYGTEADYQGLDVKGKIVVAQFGTAEAKNPQEGFDLSEKKVKWAADKGAAALIEVLPPQLPWQIVVRYFAGDRVRVASEKSEKPAMPHLWIGGTASKGFNRDHVKEISGETPGQEKVPVRSFNVAAVLEGTDPALKNEYVVLSAHFDHVGTGKNGGGNFTAADSIFNGTRDNAFGTAAVLEAAKTLSLVKPKRSVLFLNFTGEEMGLLGSKYYAENPLVPMKSCIFNLNSDGAGYNDTTLVTVIGLERTGAKAEIEAAAKAFGLRVNEDPAPEQGLFDRSDNVSFAAKGVPAPTITPGFNKFDDKIYKYYHQVSDNPDTISYDYLLKFCQTYAYAARLIANLPARPQWSKGDKYEPAAQELYK</sequence>
<evidence type="ECO:0000259" key="2">
    <source>
        <dbReference type="Pfam" id="PF04389"/>
    </source>
</evidence>
<dbReference type="STRING" id="563176.SAMN04488090_3997"/>
<dbReference type="OrthoDB" id="1521787at2"/>
<feature type="domain" description="Peptidase M28" evidence="2">
    <location>
        <begin position="263"/>
        <end position="474"/>
    </location>
</feature>
<dbReference type="AlphaFoldDB" id="A0A1G9V7V5"/>
<gene>
    <name evidence="3" type="ORF">SAMN04488090_3997</name>
</gene>
<dbReference type="InterPro" id="IPR045175">
    <property type="entry name" value="M28_fam"/>
</dbReference>
<feature type="signal peptide" evidence="1">
    <location>
        <begin position="1"/>
        <end position="22"/>
    </location>
</feature>
<proteinExistence type="predicted"/>
<dbReference type="Gene3D" id="3.40.630.10">
    <property type="entry name" value="Zn peptidases"/>
    <property type="match status" value="1"/>
</dbReference>
<keyword evidence="1" id="KW-0732">Signal</keyword>
<dbReference type="Gene3D" id="3.50.30.30">
    <property type="match status" value="1"/>
</dbReference>
<dbReference type="PANTHER" id="PTHR12147:SF26">
    <property type="entry name" value="PEPTIDASE M28 DOMAIN-CONTAINING PROTEIN"/>
    <property type="match status" value="1"/>
</dbReference>
<dbReference type="GO" id="GO:0006508">
    <property type="term" value="P:proteolysis"/>
    <property type="evidence" value="ECO:0007669"/>
    <property type="project" value="InterPro"/>
</dbReference>